<protein>
    <submittedName>
        <fullName evidence="15">DUF1211 domain-containing protein</fullName>
    </submittedName>
    <submittedName>
        <fullName evidence="14">TMEM175 family protein</fullName>
    </submittedName>
</protein>
<dbReference type="GO" id="GO:0015252">
    <property type="term" value="F:proton channel activity"/>
    <property type="evidence" value="ECO:0007669"/>
    <property type="project" value="InterPro"/>
</dbReference>
<dbReference type="STRING" id="1111738.GCA_000427905_01291"/>
<feature type="transmembrane region" description="Helical" evidence="13">
    <location>
        <begin position="50"/>
        <end position="66"/>
    </location>
</feature>
<reference evidence="14" key="2">
    <citation type="submission" date="2018-05" db="EMBL/GenBank/DDBJ databases">
        <authorList>
            <person name="Moura L."/>
            <person name="Setubal J.C."/>
        </authorList>
    </citation>
    <scope>NUCLEOTIDE SEQUENCE</scope>
    <source>
        <strain evidence="14">ZC4RG45</strain>
    </source>
</reference>
<name>A0A2W4JSW5_9PSEU</name>
<dbReference type="GO" id="GO:0016020">
    <property type="term" value="C:membrane"/>
    <property type="evidence" value="ECO:0007669"/>
    <property type="project" value="UniProtKB-SubCell"/>
</dbReference>
<keyword evidence="9" id="KW-0406">Ion transport</keyword>
<feature type="transmembrane region" description="Helical" evidence="13">
    <location>
        <begin position="186"/>
        <end position="203"/>
    </location>
</feature>
<keyword evidence="7" id="KW-0630">Potassium</keyword>
<dbReference type="AlphaFoldDB" id="A0A2W4JSW5"/>
<evidence type="ECO:0000256" key="6">
    <source>
        <dbReference type="ARBA" id="ARBA00022826"/>
    </source>
</evidence>
<evidence type="ECO:0000256" key="4">
    <source>
        <dbReference type="ARBA" id="ARBA00022538"/>
    </source>
</evidence>
<proteinExistence type="inferred from homology"/>
<dbReference type="PANTHER" id="PTHR31462">
    <property type="entry name" value="ENDOSOMAL/LYSOSOMAL POTASSIUM CHANNEL TMEM175"/>
    <property type="match status" value="1"/>
</dbReference>
<feature type="transmembrane region" description="Helical" evidence="13">
    <location>
        <begin position="12"/>
        <end position="30"/>
    </location>
</feature>
<dbReference type="GO" id="GO:0005267">
    <property type="term" value="F:potassium channel activity"/>
    <property type="evidence" value="ECO:0007669"/>
    <property type="project" value="UniProtKB-KW"/>
</dbReference>
<reference evidence="14" key="4">
    <citation type="submission" date="2023-08" db="EMBL/GenBank/DDBJ databases">
        <authorList>
            <person name="Guima S.E.S."/>
            <person name="Martins L.F."/>
            <person name="Silva A.M."/>
            <person name="Setubal J.C."/>
        </authorList>
    </citation>
    <scope>NUCLEOTIDE SEQUENCE</scope>
    <source>
        <strain evidence="14">ZC4RG45</strain>
    </source>
</reference>
<evidence type="ECO:0000313" key="14">
    <source>
        <dbReference type="EMBL" id="MFO7192444.1"/>
    </source>
</evidence>
<dbReference type="EMBL" id="QGUI02000099">
    <property type="protein sequence ID" value="MFO7192444.1"/>
    <property type="molecule type" value="Genomic_DNA"/>
</dbReference>
<evidence type="ECO:0000256" key="7">
    <source>
        <dbReference type="ARBA" id="ARBA00022958"/>
    </source>
</evidence>
<comment type="similarity">
    <text evidence="2">Belongs to the TMEM175 family.</text>
</comment>
<feature type="transmembrane region" description="Helical" evidence="13">
    <location>
        <begin position="78"/>
        <end position="97"/>
    </location>
</feature>
<dbReference type="InterPro" id="IPR010617">
    <property type="entry name" value="TMEM175-like"/>
</dbReference>
<evidence type="ECO:0000256" key="5">
    <source>
        <dbReference type="ARBA" id="ARBA00022692"/>
    </source>
</evidence>
<evidence type="ECO:0000256" key="11">
    <source>
        <dbReference type="ARBA" id="ARBA00023303"/>
    </source>
</evidence>
<evidence type="ECO:0000313" key="15">
    <source>
        <dbReference type="EMBL" id="PZN01459.1"/>
    </source>
</evidence>
<keyword evidence="10 13" id="KW-0472">Membrane</keyword>
<keyword evidence="3" id="KW-0813">Transport</keyword>
<dbReference type="EMBL" id="QGUI01000012">
    <property type="protein sequence ID" value="PZN01459.1"/>
    <property type="molecule type" value="Genomic_DNA"/>
</dbReference>
<evidence type="ECO:0000256" key="10">
    <source>
        <dbReference type="ARBA" id="ARBA00023136"/>
    </source>
</evidence>
<keyword evidence="5 13" id="KW-0812">Transmembrane</keyword>
<evidence type="ECO:0000256" key="1">
    <source>
        <dbReference type="ARBA" id="ARBA00004141"/>
    </source>
</evidence>
<sequence>MNDSNGVDRIVGLSDGVFAIALTLLALPLVDADIRAGEVAESLLEVVPQLLAFALSFVVIGRYWRVHHRVYARIERTDAALVGLNLLFLFWVALLPFPTAVLGEHGDTAAAVVLYALTIILTGLSSTGMWWYAAVGRARLRADGRVLTRSDLDREELRQSLAGGAAVVTGFVPSIPLAFVDPTLAELSWLLVIPMGHLLGWVARRAG</sequence>
<feature type="transmembrane region" description="Helical" evidence="13">
    <location>
        <begin position="109"/>
        <end position="132"/>
    </location>
</feature>
<feature type="transmembrane region" description="Helical" evidence="13">
    <location>
        <begin position="161"/>
        <end position="180"/>
    </location>
</feature>
<dbReference type="Pfam" id="PF06736">
    <property type="entry name" value="TMEM175"/>
    <property type="match status" value="1"/>
</dbReference>
<reference evidence="15" key="1">
    <citation type="submission" date="2018-05" db="EMBL/GenBank/DDBJ databases">
        <authorList>
            <person name="Lanie J.A."/>
            <person name="Ng W.-L."/>
            <person name="Kazmierczak K.M."/>
            <person name="Andrzejewski T.M."/>
            <person name="Davidsen T.M."/>
            <person name="Wayne K.J."/>
            <person name="Tettelin H."/>
            <person name="Glass J.I."/>
            <person name="Rusch D."/>
            <person name="Podicherti R."/>
            <person name="Tsui H.-C.T."/>
            <person name="Winkler M.E."/>
        </authorList>
    </citation>
    <scope>NUCLEOTIDE SEQUENCE</scope>
    <source>
        <strain evidence="15">ZC4RG45</strain>
    </source>
</reference>
<evidence type="ECO:0000256" key="12">
    <source>
        <dbReference type="ARBA" id="ARBA00034430"/>
    </source>
</evidence>
<evidence type="ECO:0000256" key="3">
    <source>
        <dbReference type="ARBA" id="ARBA00022448"/>
    </source>
</evidence>
<keyword evidence="6" id="KW-0631">Potassium channel</keyword>
<gene>
    <name evidence="15" type="ORF">DIU77_00615</name>
    <name evidence="14" type="ORF">DIU77_009415</name>
</gene>
<keyword evidence="8 13" id="KW-1133">Transmembrane helix</keyword>
<comment type="subcellular location">
    <subcellularLocation>
        <location evidence="1">Membrane</location>
        <topology evidence="1">Multi-pass membrane protein</topology>
    </subcellularLocation>
</comment>
<comment type="catalytic activity">
    <reaction evidence="12">
        <text>K(+)(in) = K(+)(out)</text>
        <dbReference type="Rhea" id="RHEA:29463"/>
        <dbReference type="ChEBI" id="CHEBI:29103"/>
    </reaction>
</comment>
<dbReference type="PANTHER" id="PTHR31462:SF5">
    <property type="entry name" value="ENDOSOMAL_LYSOSOMAL PROTON CHANNEL TMEM175"/>
    <property type="match status" value="1"/>
</dbReference>
<organism evidence="15">
    <name type="scientific">Thermocrispum agreste</name>
    <dbReference type="NCBI Taxonomy" id="37925"/>
    <lineage>
        <taxon>Bacteria</taxon>
        <taxon>Bacillati</taxon>
        <taxon>Actinomycetota</taxon>
        <taxon>Actinomycetes</taxon>
        <taxon>Pseudonocardiales</taxon>
        <taxon>Pseudonocardiaceae</taxon>
        <taxon>Thermocrispum</taxon>
    </lineage>
</organism>
<evidence type="ECO:0000313" key="16">
    <source>
        <dbReference type="Proteomes" id="UP000249324"/>
    </source>
</evidence>
<keyword evidence="4" id="KW-0633">Potassium transport</keyword>
<evidence type="ECO:0000256" key="2">
    <source>
        <dbReference type="ARBA" id="ARBA00006920"/>
    </source>
</evidence>
<keyword evidence="11" id="KW-0407">Ion channel</keyword>
<evidence type="ECO:0000256" key="13">
    <source>
        <dbReference type="SAM" id="Phobius"/>
    </source>
</evidence>
<comment type="caution">
    <text evidence="15">The sequence shown here is derived from an EMBL/GenBank/DDBJ whole genome shotgun (WGS) entry which is preliminary data.</text>
</comment>
<accession>A0A2W4JSW5</accession>
<evidence type="ECO:0000256" key="8">
    <source>
        <dbReference type="ARBA" id="ARBA00022989"/>
    </source>
</evidence>
<reference evidence="14 16" key="3">
    <citation type="journal article" date="2021" name="BMC Genomics">
        <title>Genome-resolved metagenome and metatranscriptome analyses of thermophilic composting reveal key bacterial players and their metabolic interactions.</title>
        <authorList>
            <person name="Braga L.P.P."/>
            <person name="Pereira R.V."/>
            <person name="Martins L.F."/>
            <person name="Moura L.M.S."/>
            <person name="Sanchez F.B."/>
            <person name="Patane J.S.L."/>
            <person name="da Silva A.M."/>
            <person name="Setubal J.C."/>
        </authorList>
    </citation>
    <scope>NUCLEOTIDE SEQUENCE [LARGE SCALE GENOMIC DNA]</scope>
    <source>
        <strain evidence="14">ZC4RG45</strain>
    </source>
</reference>
<evidence type="ECO:0000256" key="9">
    <source>
        <dbReference type="ARBA" id="ARBA00023065"/>
    </source>
</evidence>
<dbReference type="Proteomes" id="UP000249324">
    <property type="component" value="Unassembled WGS sequence"/>
</dbReference>